<keyword evidence="2" id="KW-1185">Reference proteome</keyword>
<dbReference type="AlphaFoldDB" id="W2TJG9"/>
<dbReference type="Proteomes" id="UP000053676">
    <property type="component" value="Unassembled WGS sequence"/>
</dbReference>
<evidence type="ECO:0000313" key="2">
    <source>
        <dbReference type="Proteomes" id="UP000053676"/>
    </source>
</evidence>
<proteinExistence type="predicted"/>
<name>W2TJG9_NECAM</name>
<protein>
    <submittedName>
        <fullName evidence="1">Uncharacterized protein</fullName>
    </submittedName>
</protein>
<evidence type="ECO:0000313" key="1">
    <source>
        <dbReference type="EMBL" id="ETN81948.1"/>
    </source>
</evidence>
<dbReference type="KEGG" id="nai:NECAME_00299"/>
<gene>
    <name evidence="1" type="ORF">NECAME_00299</name>
</gene>
<accession>W2TJG9</accession>
<organism evidence="1 2">
    <name type="scientific">Necator americanus</name>
    <name type="common">Human hookworm</name>
    <dbReference type="NCBI Taxonomy" id="51031"/>
    <lineage>
        <taxon>Eukaryota</taxon>
        <taxon>Metazoa</taxon>
        <taxon>Ecdysozoa</taxon>
        <taxon>Nematoda</taxon>
        <taxon>Chromadorea</taxon>
        <taxon>Rhabditida</taxon>
        <taxon>Rhabditina</taxon>
        <taxon>Rhabditomorpha</taxon>
        <taxon>Strongyloidea</taxon>
        <taxon>Ancylostomatidae</taxon>
        <taxon>Bunostominae</taxon>
        <taxon>Necator</taxon>
    </lineage>
</organism>
<sequence length="115" mass="12933">MLQFAQELLVSQNAYLICRRKIVLECFITAALLLPASPYDYELIVVYGDVLNKNNIRQWNLLADSPCVGVKCGITETCQSVPIAAVLIQSASLHERSDYQESKQSAFCYNEENNI</sequence>
<reference evidence="2" key="1">
    <citation type="journal article" date="2014" name="Nat. Genet.">
        <title>Genome of the human hookworm Necator americanus.</title>
        <authorList>
            <person name="Tang Y.T."/>
            <person name="Gao X."/>
            <person name="Rosa B.A."/>
            <person name="Abubucker S."/>
            <person name="Hallsworth-Pepin K."/>
            <person name="Martin J."/>
            <person name="Tyagi R."/>
            <person name="Heizer E."/>
            <person name="Zhang X."/>
            <person name="Bhonagiri-Palsikar V."/>
            <person name="Minx P."/>
            <person name="Warren W.C."/>
            <person name="Wang Q."/>
            <person name="Zhan B."/>
            <person name="Hotez P.J."/>
            <person name="Sternberg P.W."/>
            <person name="Dougall A."/>
            <person name="Gaze S.T."/>
            <person name="Mulvenna J."/>
            <person name="Sotillo J."/>
            <person name="Ranganathan S."/>
            <person name="Rabelo E.M."/>
            <person name="Wilson R.K."/>
            <person name="Felgner P.L."/>
            <person name="Bethony J."/>
            <person name="Hawdon J.M."/>
            <person name="Gasser R.B."/>
            <person name="Loukas A."/>
            <person name="Mitreva M."/>
        </authorList>
    </citation>
    <scope>NUCLEOTIDE SEQUENCE [LARGE SCALE GENOMIC DNA]</scope>
</reference>
<dbReference type="EMBL" id="KI658623">
    <property type="protein sequence ID" value="ETN81948.1"/>
    <property type="molecule type" value="Genomic_DNA"/>
</dbReference>